<dbReference type="PANTHER" id="PTHR36115">
    <property type="entry name" value="PROLINE-RICH ANTIGEN HOMOLOG-RELATED"/>
    <property type="match status" value="1"/>
</dbReference>
<dbReference type="RefSeq" id="WP_202245654.1">
    <property type="nucleotide sequence ID" value="NZ_JAESIY010000009.1"/>
</dbReference>
<dbReference type="EMBL" id="JAESIY010000009">
    <property type="protein sequence ID" value="MBL3657871.1"/>
    <property type="molecule type" value="Genomic_DNA"/>
</dbReference>
<evidence type="ECO:0000313" key="8">
    <source>
        <dbReference type="EMBL" id="MBL3657871.1"/>
    </source>
</evidence>
<comment type="subcellular location">
    <subcellularLocation>
        <location evidence="1">Cell membrane</location>
        <topology evidence="1">Multi-pass membrane protein</topology>
    </subcellularLocation>
</comment>
<dbReference type="Pfam" id="PF06271">
    <property type="entry name" value="RDD"/>
    <property type="match status" value="1"/>
</dbReference>
<keyword evidence="2" id="KW-1003">Cell membrane</keyword>
<evidence type="ECO:0000256" key="2">
    <source>
        <dbReference type="ARBA" id="ARBA00022475"/>
    </source>
</evidence>
<evidence type="ECO:0000256" key="3">
    <source>
        <dbReference type="ARBA" id="ARBA00022692"/>
    </source>
</evidence>
<sequence length="175" mass="19475">MDINTLDSTSHDEAPRHIDYAGFWLRFVAILIDGIVIWVVMSFIITPILSLLGAGYLESLQNINPSDYSEDQMFDLVTTIWGGMIYSILISQGIYILYFALMESSNNQGTLGKMALGIIVTDESGEKLNFGKALVRNLCKILSSLIMYIGYIIAAFTDKKQALHDIIANTLVVKK</sequence>
<accession>A0A937F9U1</accession>
<dbReference type="AlphaFoldDB" id="A0A937F9U1"/>
<protein>
    <submittedName>
        <fullName evidence="8">RDD family protein</fullName>
    </submittedName>
</protein>
<evidence type="ECO:0000259" key="7">
    <source>
        <dbReference type="Pfam" id="PF06271"/>
    </source>
</evidence>
<evidence type="ECO:0000256" key="1">
    <source>
        <dbReference type="ARBA" id="ARBA00004651"/>
    </source>
</evidence>
<feature type="transmembrane region" description="Helical" evidence="6">
    <location>
        <begin position="76"/>
        <end position="101"/>
    </location>
</feature>
<feature type="domain" description="RDD" evidence="7">
    <location>
        <begin position="20"/>
        <end position="169"/>
    </location>
</feature>
<organism evidence="8 9">
    <name type="scientific">Fulvivirga sediminis</name>
    <dbReference type="NCBI Taxonomy" id="2803949"/>
    <lineage>
        <taxon>Bacteria</taxon>
        <taxon>Pseudomonadati</taxon>
        <taxon>Bacteroidota</taxon>
        <taxon>Cytophagia</taxon>
        <taxon>Cytophagales</taxon>
        <taxon>Fulvivirgaceae</taxon>
        <taxon>Fulvivirga</taxon>
    </lineage>
</organism>
<evidence type="ECO:0000313" key="9">
    <source>
        <dbReference type="Proteomes" id="UP000659388"/>
    </source>
</evidence>
<feature type="transmembrane region" description="Helical" evidence="6">
    <location>
        <begin position="23"/>
        <end position="56"/>
    </location>
</feature>
<proteinExistence type="predicted"/>
<evidence type="ECO:0000256" key="6">
    <source>
        <dbReference type="SAM" id="Phobius"/>
    </source>
</evidence>
<keyword evidence="3 6" id="KW-0812">Transmembrane</keyword>
<evidence type="ECO:0000256" key="4">
    <source>
        <dbReference type="ARBA" id="ARBA00022989"/>
    </source>
</evidence>
<evidence type="ECO:0000256" key="5">
    <source>
        <dbReference type="ARBA" id="ARBA00023136"/>
    </source>
</evidence>
<feature type="transmembrane region" description="Helical" evidence="6">
    <location>
        <begin position="137"/>
        <end position="156"/>
    </location>
</feature>
<dbReference type="PANTHER" id="PTHR36115:SF9">
    <property type="entry name" value="LMO1584 PROTEIN"/>
    <property type="match status" value="1"/>
</dbReference>
<gene>
    <name evidence="8" type="ORF">JL102_17100</name>
</gene>
<keyword evidence="4 6" id="KW-1133">Transmembrane helix</keyword>
<dbReference type="GO" id="GO:0005886">
    <property type="term" value="C:plasma membrane"/>
    <property type="evidence" value="ECO:0007669"/>
    <property type="project" value="UniProtKB-SubCell"/>
</dbReference>
<dbReference type="InterPro" id="IPR010432">
    <property type="entry name" value="RDD"/>
</dbReference>
<comment type="caution">
    <text evidence="8">The sequence shown here is derived from an EMBL/GenBank/DDBJ whole genome shotgun (WGS) entry which is preliminary data.</text>
</comment>
<keyword evidence="5 6" id="KW-0472">Membrane</keyword>
<dbReference type="InterPro" id="IPR051791">
    <property type="entry name" value="Pra-immunoreactive"/>
</dbReference>
<name>A0A937F9U1_9BACT</name>
<dbReference type="Proteomes" id="UP000659388">
    <property type="component" value="Unassembled WGS sequence"/>
</dbReference>
<reference evidence="8" key="1">
    <citation type="submission" date="2021-01" db="EMBL/GenBank/DDBJ databases">
        <title>Fulvivirga kasyanovii gen. nov., sp nov., a novel member of the phylum Bacteroidetes isolated from seawater in a mussel farm.</title>
        <authorList>
            <person name="Zhao L.-H."/>
            <person name="Wang Z.-J."/>
        </authorList>
    </citation>
    <scope>NUCLEOTIDE SEQUENCE</scope>
    <source>
        <strain evidence="8">2943</strain>
    </source>
</reference>
<keyword evidence="9" id="KW-1185">Reference proteome</keyword>